<dbReference type="RefSeq" id="WP_387978147.1">
    <property type="nucleotide sequence ID" value="NZ_JBHRWO010000018.1"/>
</dbReference>
<evidence type="ECO:0000313" key="2">
    <source>
        <dbReference type="EMBL" id="MFC3494413.1"/>
    </source>
</evidence>
<comment type="caution">
    <text evidence="2">The sequence shown here is derived from an EMBL/GenBank/DDBJ whole genome shotgun (WGS) entry which is preliminary data.</text>
</comment>
<feature type="transmembrane region" description="Helical" evidence="1">
    <location>
        <begin position="134"/>
        <end position="152"/>
    </location>
</feature>
<organism evidence="2 3">
    <name type="scientific">Glycomyces rhizosphaerae</name>
    <dbReference type="NCBI Taxonomy" id="2054422"/>
    <lineage>
        <taxon>Bacteria</taxon>
        <taxon>Bacillati</taxon>
        <taxon>Actinomycetota</taxon>
        <taxon>Actinomycetes</taxon>
        <taxon>Glycomycetales</taxon>
        <taxon>Glycomycetaceae</taxon>
        <taxon>Glycomyces</taxon>
    </lineage>
</organism>
<sequence>MLIKITQLRYIRALLPNTLPVLCHAAILFGVSGAWPAVGLALVAATLVFYCYPRSANVPGRYAPGRMVLAFTPFTAAVAAGSEVPVAWALAALATAGMIAVEVLLGRVVSAAKIATTHLPTNPSTADSFLRRTVLYYLSTFAVLAVQVPLAAPGVAAATPFAVALAALPTAVLAAAKFLDLTHRVLPSTEDIALTVADALDQLDPTFMVYFAGPPNTTYQLEMWLPYFDQIYGGYFIMTRERHNLQALAKATERPVVFVEGQGPIDGVIPESVSTVFYVNNGMKNTHLVRNPELRHIQLLHGDSDKVSSYNPVTGMYDRIFVAGQAGIDRYKNHGVSIPADKFDIVGRPQVSILDIPRTEISDVKAPTVLYAPTWTGFYEDANYCSLPLGPKLVKTLLERGATVVFRPHPYTDRDDGAARKRVETEDLLRADAAKTGRAHLWGAKACEEMTLFDCVDASDALVCDVSAVASDWLYTEKPFAVVDARDEGANFVETFPLARVAYRIDSTGANLASVLDDLLKTDPLARERVQEKVYYLGDFPAETYERAFIDAAQRYIGVGSLA</sequence>
<dbReference type="EMBL" id="JBHRWO010000018">
    <property type="protein sequence ID" value="MFC3494413.1"/>
    <property type="molecule type" value="Genomic_DNA"/>
</dbReference>
<keyword evidence="1" id="KW-0812">Transmembrane</keyword>
<feature type="transmembrane region" description="Helical" evidence="1">
    <location>
        <begin position="86"/>
        <end position="105"/>
    </location>
</feature>
<keyword evidence="1" id="KW-1133">Transmembrane helix</keyword>
<keyword evidence="3" id="KW-1185">Reference proteome</keyword>
<dbReference type="Pfam" id="PF04464">
    <property type="entry name" value="Glyphos_transf"/>
    <property type="match status" value="1"/>
</dbReference>
<gene>
    <name evidence="2" type="ORF">ACFO8M_18155</name>
</gene>
<reference evidence="3" key="1">
    <citation type="journal article" date="2019" name="Int. J. Syst. Evol. Microbiol.">
        <title>The Global Catalogue of Microorganisms (GCM) 10K type strain sequencing project: providing services to taxonomists for standard genome sequencing and annotation.</title>
        <authorList>
            <consortium name="The Broad Institute Genomics Platform"/>
            <consortium name="The Broad Institute Genome Sequencing Center for Infectious Disease"/>
            <person name="Wu L."/>
            <person name="Ma J."/>
        </authorList>
    </citation>
    <scope>NUCLEOTIDE SEQUENCE [LARGE SCALE GENOMIC DNA]</scope>
    <source>
        <strain evidence="3">CGMCC 4.7396</strain>
    </source>
</reference>
<evidence type="ECO:0000313" key="3">
    <source>
        <dbReference type="Proteomes" id="UP001595712"/>
    </source>
</evidence>
<protein>
    <submittedName>
        <fullName evidence="2">CDP-glycerol glycerophosphotransferase family protein</fullName>
    </submittedName>
</protein>
<dbReference type="Gene3D" id="3.40.50.12580">
    <property type="match status" value="1"/>
</dbReference>
<dbReference type="InterPro" id="IPR043148">
    <property type="entry name" value="TagF_C"/>
</dbReference>
<evidence type="ECO:0000256" key="1">
    <source>
        <dbReference type="SAM" id="Phobius"/>
    </source>
</evidence>
<dbReference type="Proteomes" id="UP001595712">
    <property type="component" value="Unassembled WGS sequence"/>
</dbReference>
<feature type="transmembrane region" description="Helical" evidence="1">
    <location>
        <begin position="25"/>
        <end position="51"/>
    </location>
</feature>
<accession>A0ABV7Q3Q9</accession>
<proteinExistence type="predicted"/>
<name>A0ABV7Q3Q9_9ACTN</name>
<keyword evidence="1" id="KW-0472">Membrane</keyword>
<dbReference type="InterPro" id="IPR007554">
    <property type="entry name" value="Glycerophosphate_synth"/>
</dbReference>